<dbReference type="PROSITE" id="PS51379">
    <property type="entry name" value="4FE4S_FER_2"/>
    <property type="match status" value="1"/>
</dbReference>
<feature type="transmembrane region" description="Helical" evidence="1">
    <location>
        <begin position="161"/>
        <end position="183"/>
    </location>
</feature>
<accession>A0AAE0RLQ1</accession>
<protein>
    <recommendedName>
        <fullName evidence="2">4Fe-4S ferredoxin-type domain-containing protein</fullName>
    </recommendedName>
</protein>
<dbReference type="Pfam" id="PF13370">
    <property type="entry name" value="Fer4_13"/>
    <property type="match status" value="1"/>
</dbReference>
<evidence type="ECO:0000313" key="3">
    <source>
        <dbReference type="EMBL" id="KAK3575764.1"/>
    </source>
</evidence>
<feature type="transmembrane region" description="Helical" evidence="1">
    <location>
        <begin position="130"/>
        <end position="149"/>
    </location>
</feature>
<evidence type="ECO:0000256" key="1">
    <source>
        <dbReference type="SAM" id="Phobius"/>
    </source>
</evidence>
<gene>
    <name evidence="3" type="ORF">CHS0354_030096</name>
</gene>
<comment type="caution">
    <text evidence="3">The sequence shown here is derived from an EMBL/GenBank/DDBJ whole genome shotgun (WGS) entry which is preliminary data.</text>
</comment>
<dbReference type="AlphaFoldDB" id="A0AAE0RLQ1"/>
<proteinExistence type="predicted"/>
<reference evidence="3" key="2">
    <citation type="journal article" date="2021" name="Genome Biol. Evol.">
        <title>Developing a high-quality reference genome for a parasitic bivalve with doubly uniparental inheritance (Bivalvia: Unionida).</title>
        <authorList>
            <person name="Smith C.H."/>
        </authorList>
    </citation>
    <scope>NUCLEOTIDE SEQUENCE</scope>
    <source>
        <strain evidence="3">CHS0354</strain>
        <tissue evidence="3">Mantle</tissue>
    </source>
</reference>
<dbReference type="Gene3D" id="3.30.70.20">
    <property type="match status" value="1"/>
</dbReference>
<dbReference type="SUPFAM" id="SSF54862">
    <property type="entry name" value="4Fe-4S ferredoxins"/>
    <property type="match status" value="1"/>
</dbReference>
<evidence type="ECO:0000313" key="4">
    <source>
        <dbReference type="Proteomes" id="UP001195483"/>
    </source>
</evidence>
<keyword evidence="1" id="KW-0812">Transmembrane</keyword>
<keyword evidence="4" id="KW-1185">Reference proteome</keyword>
<keyword evidence="1" id="KW-1133">Transmembrane helix</keyword>
<organism evidence="3 4">
    <name type="scientific">Potamilus streckersoni</name>
    <dbReference type="NCBI Taxonomy" id="2493646"/>
    <lineage>
        <taxon>Eukaryota</taxon>
        <taxon>Metazoa</taxon>
        <taxon>Spiralia</taxon>
        <taxon>Lophotrochozoa</taxon>
        <taxon>Mollusca</taxon>
        <taxon>Bivalvia</taxon>
        <taxon>Autobranchia</taxon>
        <taxon>Heteroconchia</taxon>
        <taxon>Palaeoheterodonta</taxon>
        <taxon>Unionida</taxon>
        <taxon>Unionoidea</taxon>
        <taxon>Unionidae</taxon>
        <taxon>Ambleminae</taxon>
        <taxon>Lampsilini</taxon>
        <taxon>Potamilus</taxon>
    </lineage>
</organism>
<reference evidence="3" key="3">
    <citation type="submission" date="2023-05" db="EMBL/GenBank/DDBJ databases">
        <authorList>
            <person name="Smith C.H."/>
        </authorList>
    </citation>
    <scope>NUCLEOTIDE SEQUENCE</scope>
    <source>
        <strain evidence="3">CHS0354</strain>
        <tissue evidence="3">Mantle</tissue>
    </source>
</reference>
<feature type="transmembrane region" description="Helical" evidence="1">
    <location>
        <begin position="407"/>
        <end position="429"/>
    </location>
</feature>
<sequence>MASLKQRYEDNTEGPFYVDRDCIYCGLCAEIAPKNFAPSPEGDHDIVIKQPQSPEESRLCKEAQDSCPVEAIGDDASSHFFIRCFLSNKKFISGVVDFVFGSHYFQKYAYGKKFPPELESIRSRQIRKRVTLLMVAVLIALYFFNRNYRDFLPDNFGYTELIIGLFPINLNLILLILIGFLLLRNLIKIIYERKQRLFGYKLKVKIMAGFFISGIIPVAIYFSATQGFFSNSFHTWFKDKLNSAISGSDDILEAYKGLMQDDLAHYALLTVQNAPEKLTDIKNKHADTFLSQKIYEYRLSGAAFYDSSFNLLTSRFENDALREAWKPVKPEQIKFEGLLKPGFIFELTPQGAVSRSIVAFENNGQTYYLELIRAEADTGRRLYPTVKNTLTLFLGLSSLEPLVTKTYNYYVLTLTMMIIGWRCGLGFIFRERLLHRWISWWMPQIKYLTANLIRIFPPSRMMKSAS</sequence>
<dbReference type="InterPro" id="IPR017896">
    <property type="entry name" value="4Fe4S_Fe-S-bd"/>
</dbReference>
<keyword evidence="1" id="KW-0472">Membrane</keyword>
<evidence type="ECO:0000259" key="2">
    <source>
        <dbReference type="PROSITE" id="PS51379"/>
    </source>
</evidence>
<reference evidence="3" key="1">
    <citation type="journal article" date="2021" name="Genome Biol. Evol.">
        <title>A High-Quality Reference Genome for a Parasitic Bivalve with Doubly Uniparental Inheritance (Bivalvia: Unionida).</title>
        <authorList>
            <person name="Smith C.H."/>
        </authorList>
    </citation>
    <scope>NUCLEOTIDE SEQUENCE</scope>
    <source>
        <strain evidence="3">CHS0354</strain>
    </source>
</reference>
<name>A0AAE0RLQ1_9BIVA</name>
<dbReference type="Proteomes" id="UP001195483">
    <property type="component" value="Unassembled WGS sequence"/>
</dbReference>
<feature type="domain" description="4Fe-4S ferredoxin-type" evidence="2">
    <location>
        <begin position="14"/>
        <end position="43"/>
    </location>
</feature>
<dbReference type="EMBL" id="JAEAOA010001795">
    <property type="protein sequence ID" value="KAK3575764.1"/>
    <property type="molecule type" value="Genomic_DNA"/>
</dbReference>
<feature type="transmembrane region" description="Helical" evidence="1">
    <location>
        <begin position="204"/>
        <end position="224"/>
    </location>
</feature>